<sequence>MTTSLPAQRTILERFPAGHPRGSWPADEYAAAQRAQGTDARVVMDLASDQFLVVTDNAHA</sequence>
<organism evidence="1 2">
    <name type="scientific">Streptomyces subrutilus</name>
    <dbReference type="NCBI Taxonomy" id="36818"/>
    <lineage>
        <taxon>Bacteria</taxon>
        <taxon>Bacillati</taxon>
        <taxon>Actinomycetota</taxon>
        <taxon>Actinomycetes</taxon>
        <taxon>Kitasatosporales</taxon>
        <taxon>Streptomycetaceae</taxon>
        <taxon>Streptomyces</taxon>
    </lineage>
</organism>
<dbReference type="EMBL" id="MEHK01000002">
    <property type="protein sequence ID" value="OEJ22548.1"/>
    <property type="molecule type" value="Genomic_DNA"/>
</dbReference>
<reference evidence="1 2" key="1">
    <citation type="submission" date="2016-08" db="EMBL/GenBank/DDBJ databases">
        <title>The complete genome of Streptomyces subrutilus 10-1-1.</title>
        <authorList>
            <person name="Chen X."/>
        </authorList>
    </citation>
    <scope>NUCLEOTIDE SEQUENCE [LARGE SCALE GENOMIC DNA]</scope>
    <source>
        <strain evidence="1 2">10-1-1</strain>
    </source>
</reference>
<gene>
    <name evidence="1" type="ORF">BGK67_34065</name>
</gene>
<evidence type="ECO:0000313" key="2">
    <source>
        <dbReference type="Proteomes" id="UP000095705"/>
    </source>
</evidence>
<comment type="caution">
    <text evidence="1">The sequence shown here is derived from an EMBL/GenBank/DDBJ whole genome shotgun (WGS) entry which is preliminary data.</text>
</comment>
<evidence type="ECO:0000313" key="1">
    <source>
        <dbReference type="EMBL" id="OEJ22548.1"/>
    </source>
</evidence>
<protein>
    <submittedName>
        <fullName evidence="1">Uncharacterized protein</fullName>
    </submittedName>
</protein>
<dbReference type="AlphaFoldDB" id="A0A1E5P0X6"/>
<name>A0A1E5P0X6_9ACTN</name>
<dbReference type="STRING" id="36818.BGK67_34065"/>
<dbReference type="RefSeq" id="WP_069924596.1">
    <property type="nucleotide sequence ID" value="NZ_MEHK01000002.1"/>
</dbReference>
<dbReference type="OrthoDB" id="4301388at2"/>
<proteinExistence type="predicted"/>
<accession>A0A1E5P0X6</accession>
<keyword evidence="2" id="KW-1185">Reference proteome</keyword>
<dbReference type="Proteomes" id="UP000095705">
    <property type="component" value="Unassembled WGS sequence"/>
</dbReference>